<sequence>MKKWGNEFLTWRRLRRRRWRRGGPCRSKEEIFMSENLCSDNNYSHRNSKRERIAARASSIQFRMSETTRNSRGSSFLFLQNPNPFLPSRFFSFPPSPVRRRDRTVAYAGVSGDAAPPRELEDLLDVDPHGDEQARRVEDVAEAGLGVHHLLERGAARAVQLVIFDTQVCVGVCAPARAAARSSSSTTSAAAGRRRRGVARREVVAMFLSLDDSSLSLCVGRRTDSCSCFFSKPNSSGELSLSLRDSSVKQSSLFSRWRNRVPCFSLSFVFMSCGSRSEQLGTIKLEEWAKRDLLA</sequence>
<evidence type="ECO:0000313" key="2">
    <source>
        <dbReference type="EMBL" id="KCW44578.1"/>
    </source>
</evidence>
<name>A0A058ZS02_EUCGR</name>
<reference evidence="1" key="3">
    <citation type="submission" date="2023-04" db="EMBL/GenBank/DDBJ databases">
        <title>WGS assembly of Eucalyptus grandis.</title>
        <authorList>
            <person name="Myburg A."/>
            <person name="Grattapaglia D."/>
            <person name="Tuskan G."/>
            <person name="Hellsten U."/>
            <person name="Hayes R."/>
            <person name="Grimwood J."/>
            <person name="Jenkins J."/>
            <person name="Lindquist E."/>
            <person name="Tice H."/>
            <person name="Bauer D."/>
            <person name="Goodstein D."/>
            <person name="Dubchak I."/>
            <person name="Poliakov A."/>
            <person name="Mizrachi E."/>
            <person name="Kullan A."/>
            <person name="Hussey S."/>
            <person name="Pinard D."/>
            <person name="Van D."/>
            <person name="Singh P."/>
            <person name="Van J."/>
            <person name="Silva-Junior O."/>
            <person name="Togawa R."/>
            <person name="Pappas M."/>
            <person name="Faria D."/>
            <person name="Sansaloni C."/>
            <person name="Petroli C."/>
            <person name="Yang X."/>
            <person name="Ranjan P."/>
            <person name="Tschaplinski T."/>
            <person name="Ye C."/>
            <person name="Li T."/>
            <person name="Sterck L."/>
            <person name="Vanneste K."/>
            <person name="Murat F."/>
            <person name="Soler M."/>
            <person name="Clemente H."/>
            <person name="Saidi N."/>
            <person name="Cassan-Wang H."/>
            <person name="Dunand C."/>
            <person name="Hefer C."/>
            <person name="Bornberg-Bauer E."/>
            <person name="Kersting A."/>
            <person name="Vining K."/>
            <person name="Amarasinghe V."/>
            <person name="Ranik M."/>
            <person name="Naithani S."/>
            <person name="Elser J."/>
            <person name="Boyd A."/>
            <person name="Liston A."/>
            <person name="Spatafora J."/>
            <person name="Dharmwardhana P."/>
            <person name="Raja R."/>
            <person name="Sullivan C."/>
            <person name="Romanel E."/>
            <person name="Alves-Ferreira M."/>
            <person name="Kulheim C."/>
            <person name="Foley W."/>
            <person name="Carocha V."/>
            <person name="Paiva J."/>
            <person name="Kudrna D."/>
            <person name="Brommonschenkel S."/>
            <person name="Pasquali G."/>
            <person name="Byrne M."/>
            <person name="Rigault P."/>
            <person name="Tibbits J."/>
            <person name="Spokevicius A."/>
            <person name="Jones R."/>
            <person name="Steane D."/>
            <person name="Vaillancourt R."/>
            <person name="Potts B."/>
            <person name="Joubert F."/>
            <person name="Barry K."/>
            <person name="Pappas G."/>
            <person name="Strauss S."/>
            <person name="Jaiswal P."/>
            <person name="Grima-Pettenati J."/>
            <person name="Salse J."/>
            <person name="Van D."/>
            <person name="Rokhsar D."/>
            <person name="Schmutz J."/>
        </authorList>
    </citation>
    <scope>NUCLEOTIDE SEQUENCE</scope>
    <source>
        <tissue evidence="1">Leaf extractions</tissue>
    </source>
</reference>
<accession>A0A058ZS02</accession>
<dbReference type="AlphaFoldDB" id="A0A058ZS02"/>
<proteinExistence type="predicted"/>
<dbReference type="InParanoid" id="A0A058ZS02"/>
<organism evidence="2">
    <name type="scientific">Eucalyptus grandis</name>
    <name type="common">Flooded gum</name>
    <dbReference type="NCBI Taxonomy" id="71139"/>
    <lineage>
        <taxon>Eukaryota</taxon>
        <taxon>Viridiplantae</taxon>
        <taxon>Streptophyta</taxon>
        <taxon>Embryophyta</taxon>
        <taxon>Tracheophyta</taxon>
        <taxon>Spermatophyta</taxon>
        <taxon>Magnoliopsida</taxon>
        <taxon>eudicotyledons</taxon>
        <taxon>Gunneridae</taxon>
        <taxon>Pentapetalae</taxon>
        <taxon>rosids</taxon>
        <taxon>malvids</taxon>
        <taxon>Myrtales</taxon>
        <taxon>Myrtaceae</taxon>
        <taxon>Myrtoideae</taxon>
        <taxon>Eucalypteae</taxon>
        <taxon>Eucalyptus</taxon>
    </lineage>
</organism>
<dbReference type="EMBL" id="MU848678">
    <property type="protein sequence ID" value="KAK2632172.1"/>
    <property type="molecule type" value="Genomic_DNA"/>
</dbReference>
<reference evidence="1" key="4">
    <citation type="submission" date="2023-07" db="EMBL/GenBank/DDBJ databases">
        <authorList>
            <person name="Myburg A.A."/>
            <person name="Grattapaglia D."/>
            <person name="Tuskan G.A."/>
            <person name="Hellsten U."/>
            <person name="Hayes R.D."/>
            <person name="Grimwood J."/>
            <person name="Jenkins J."/>
            <person name="Lindquist E."/>
            <person name="Tice H."/>
            <person name="Bauer D."/>
            <person name="Goodstein D.M."/>
            <person name="Dubchak I."/>
            <person name="Poliakov A."/>
            <person name="Mizrachi E."/>
            <person name="Kullan A.R."/>
            <person name="Hussey S.G."/>
            <person name="Pinard D."/>
            <person name="Van D.M."/>
            <person name="Singh P."/>
            <person name="Van J.I."/>
            <person name="Silva-Junior O.B."/>
            <person name="Togawa R.C."/>
            <person name="Pappas M.R."/>
            <person name="Faria D.A."/>
            <person name="Sansaloni C.P."/>
            <person name="Petroli C.D."/>
            <person name="Yang X."/>
            <person name="Ranjan P."/>
            <person name="Tschaplinski T.J."/>
            <person name="Ye C.Y."/>
            <person name="Li T."/>
            <person name="Sterck L."/>
            <person name="Vanneste K."/>
            <person name="Murat F."/>
            <person name="Soler M."/>
            <person name="Clemente H.S."/>
            <person name="Saidi N."/>
            <person name="Cassan-Wang H."/>
            <person name="Dunand C."/>
            <person name="Hefer C.A."/>
            <person name="Bornberg-Bauer E."/>
            <person name="Kersting A.R."/>
            <person name="Vining K."/>
            <person name="Amarasinghe V."/>
            <person name="Ranik M."/>
            <person name="Naithani S."/>
            <person name="Elser J."/>
            <person name="Boyd A.E."/>
            <person name="Liston A."/>
            <person name="Spatafora J.W."/>
            <person name="Dharmwardhana P."/>
            <person name="Raja R."/>
            <person name="Sullivan C."/>
            <person name="Romanel E."/>
            <person name="Alves-Ferreira M."/>
            <person name="Kulheim C."/>
            <person name="Foley W."/>
            <person name="Carocha V."/>
            <person name="Paiva J."/>
            <person name="Kudrna D."/>
            <person name="Brommonschenkel S.H."/>
            <person name="Pasquali G."/>
            <person name="Byrne M."/>
            <person name="Rigault P."/>
            <person name="Tibbits J."/>
            <person name="Spokevicius A."/>
            <person name="Jones R.C."/>
            <person name="Steane D.A."/>
            <person name="Vaillancourt R.E."/>
            <person name="Potts B.M."/>
            <person name="Joubert F."/>
            <person name="Barry K."/>
            <person name="Pappas G.J."/>
            <person name="Strauss S.H."/>
            <person name="Jaiswal P."/>
            <person name="Grima-Pettenati J."/>
            <person name="Salse J."/>
            <person name="Van D.P."/>
            <person name="Rokhsar D.S."/>
            <person name="Schmutz J."/>
        </authorList>
    </citation>
    <scope>NUCLEOTIDE SEQUENCE</scope>
    <source>
        <tissue evidence="1">Leaf extractions</tissue>
    </source>
</reference>
<reference evidence="2" key="1">
    <citation type="submission" date="2013-07" db="EMBL/GenBank/DDBJ databases">
        <title>The genome of Eucalyptus grandis.</title>
        <authorList>
            <person name="Schmutz J."/>
            <person name="Hayes R."/>
            <person name="Myburg A."/>
            <person name="Tuskan G."/>
            <person name="Grattapaglia D."/>
            <person name="Rokhsar D.S."/>
        </authorList>
    </citation>
    <scope>NUCLEOTIDE SEQUENCE</scope>
    <source>
        <tissue evidence="2">Leaf extractions</tissue>
    </source>
</reference>
<protein>
    <submittedName>
        <fullName evidence="2">Uncharacterized protein</fullName>
    </submittedName>
</protein>
<reference evidence="1" key="2">
    <citation type="journal article" date="2014" name="Nature">
        <title>The genome of Eucalyptus grandis.</title>
        <authorList>
            <person name="Myburg A.A."/>
            <person name="Grattapaglia D."/>
            <person name="Tuskan G.A."/>
            <person name="Hellsten U."/>
            <person name="Hayes R.D."/>
            <person name="Grimwood J."/>
            <person name="Jenkins J."/>
            <person name="Lindquist E."/>
            <person name="Tice H."/>
            <person name="Bauer D."/>
            <person name="Goodstein D.M."/>
            <person name="Dubchak I."/>
            <person name="Poliakov A."/>
            <person name="Mizrachi E."/>
            <person name="Kullan A.R."/>
            <person name="Hussey S.G."/>
            <person name="Pinard D."/>
            <person name="van der Merwe K."/>
            <person name="Singh P."/>
            <person name="van Jaarsveld I."/>
            <person name="Silva-Junior O.B."/>
            <person name="Togawa R.C."/>
            <person name="Pappas M.R."/>
            <person name="Faria D.A."/>
            <person name="Sansaloni C.P."/>
            <person name="Petroli C.D."/>
            <person name="Yang X."/>
            <person name="Ranjan P."/>
            <person name="Tschaplinski T.J."/>
            <person name="Ye C.Y."/>
            <person name="Li T."/>
            <person name="Sterck L."/>
            <person name="Vanneste K."/>
            <person name="Murat F."/>
            <person name="Soler M."/>
            <person name="Clemente H.S."/>
            <person name="Saidi N."/>
            <person name="Cassan-Wang H."/>
            <person name="Dunand C."/>
            <person name="Hefer C.A."/>
            <person name="Bornberg-Bauer E."/>
            <person name="Kersting A.R."/>
            <person name="Vining K."/>
            <person name="Amarasinghe V."/>
            <person name="Ranik M."/>
            <person name="Naithani S."/>
            <person name="Elser J."/>
            <person name="Boyd A.E."/>
            <person name="Liston A."/>
            <person name="Spatafora J.W."/>
            <person name="Dharmwardhana P."/>
            <person name="Raja R."/>
            <person name="Sullivan C."/>
            <person name="Romanel E."/>
            <person name="Alves-Ferreira M."/>
            <person name="Kulheim C."/>
            <person name="Foley W."/>
            <person name="Carocha V."/>
            <person name="Paiva J."/>
            <person name="Kudrna D."/>
            <person name="Brommonschenkel S.H."/>
            <person name="Pasquali G."/>
            <person name="Byrne M."/>
            <person name="Rigault P."/>
            <person name="Tibbits J."/>
            <person name="Spokevicius A."/>
            <person name="Jones R.C."/>
            <person name="Steane D.A."/>
            <person name="Vaillancourt R.E."/>
            <person name="Potts B.M."/>
            <person name="Joubert F."/>
            <person name="Barry K."/>
            <person name="Pappas G.J."/>
            <person name="Strauss S.H."/>
            <person name="Jaiswal P."/>
            <person name="Grima-Pettenati J."/>
            <person name="Salse J."/>
            <person name="Van de Peer Y."/>
            <person name="Rokhsar D.S."/>
            <person name="Schmutz J."/>
        </authorList>
    </citation>
    <scope>NUCLEOTIDE SEQUENCE</scope>
    <source>
        <tissue evidence="1">Leaf extractions</tissue>
    </source>
</reference>
<dbReference type="EMBL" id="KK199194">
    <property type="protein sequence ID" value="KCW44578.1"/>
    <property type="molecule type" value="Genomic_DNA"/>
</dbReference>
<dbReference type="Gramene" id="KCW44578">
    <property type="protein sequence ID" value="KCW44578"/>
    <property type="gene ID" value="EUGRSUZ_L01906"/>
</dbReference>
<gene>
    <name evidence="2" type="ORF">EUGRSUZ_L01906</name>
</gene>
<keyword evidence="3" id="KW-1185">Reference proteome</keyword>
<evidence type="ECO:0000313" key="3">
    <source>
        <dbReference type="Proteomes" id="UP000030711"/>
    </source>
</evidence>
<evidence type="ECO:0000313" key="1">
    <source>
        <dbReference type="EMBL" id="KAK2632172.1"/>
    </source>
</evidence>
<dbReference type="Proteomes" id="UP000030711">
    <property type="component" value="Unassembled WGS sequence"/>
</dbReference>